<evidence type="ECO:0000256" key="3">
    <source>
        <dbReference type="ARBA" id="ARBA00022679"/>
    </source>
</evidence>
<dbReference type="Gene3D" id="1.20.120.1750">
    <property type="match status" value="1"/>
</dbReference>
<keyword evidence="3" id="KW-0808">Transferase</keyword>
<comment type="caution">
    <text evidence="12">The sequence shown here is derived from an EMBL/GenBank/DDBJ whole genome shotgun (WGS) entry which is preliminary data.</text>
</comment>
<dbReference type="Gene3D" id="3.30.40.10">
    <property type="entry name" value="Zinc/RING finger domain, C3HC4 (zinc finger)"/>
    <property type="match status" value="1"/>
</dbReference>
<feature type="domain" description="RING-type" evidence="11">
    <location>
        <begin position="208"/>
        <end position="420"/>
    </location>
</feature>
<evidence type="ECO:0000256" key="6">
    <source>
        <dbReference type="ARBA" id="ARBA00022771"/>
    </source>
</evidence>
<dbReference type="SUPFAM" id="SSF57850">
    <property type="entry name" value="RING/U-box"/>
    <property type="match status" value="3"/>
</dbReference>
<evidence type="ECO:0000256" key="5">
    <source>
        <dbReference type="ARBA" id="ARBA00022737"/>
    </source>
</evidence>
<organism evidence="12 13">
    <name type="scientific">Tritrichomonas musculus</name>
    <dbReference type="NCBI Taxonomy" id="1915356"/>
    <lineage>
        <taxon>Eukaryota</taxon>
        <taxon>Metamonada</taxon>
        <taxon>Parabasalia</taxon>
        <taxon>Tritrichomonadida</taxon>
        <taxon>Tritrichomonadidae</taxon>
        <taxon>Tritrichomonas</taxon>
    </lineage>
</organism>
<evidence type="ECO:0000256" key="1">
    <source>
        <dbReference type="ARBA" id="ARBA00001798"/>
    </source>
</evidence>
<evidence type="ECO:0000256" key="2">
    <source>
        <dbReference type="ARBA" id="ARBA00012251"/>
    </source>
</evidence>
<protein>
    <recommendedName>
        <fullName evidence="2">RBR-type E3 ubiquitin transferase</fullName>
        <ecNumber evidence="2">2.3.2.31</ecNumber>
    </recommendedName>
</protein>
<sequence length="580" mass="67672">MASYLSFEQIHKVAKMIYDLLPYEQNQEMYDSIINEYEQNDSNFPARTKDEIMSRIFKMYDTNPLSIDVGDRFMEIYNSNDDSSIAELYTFLFVQRTVSEDYIPEAEEEEDEFQDDYVADIEIEEPKIVLTEDEMAQLQEDNIEYLSNLFSIDKEVAEILYKKYKFKVDNIILSYQGDGISVLKEIGLNRSLAEKPIHLKKLKYDGKTNIECTVCYDDQESGAVLYQLPCGHPFCSKCWEDHIKHHISMGDFEITCQEAGCKNHVTMRDVKKFCGEQIAKNYSHFVTGQMIQDNPSYVYCLNPKCSNILTIKSLGLCHVSTCTCGFRTCWNCHNEAHAPLECYLVSKWHSHTNEQDLQMRWIIENTKPCPRCHKRIEKNGGCNHMTCQREAGGCGHEFCWICGHDWHTHKGNGYSCNKYTNFDDAQMEVKGEKIDLKRLLHYQSHYLNQKKNREIEQANRASVRANLIEILIDKYIDSEKVPLEESIQLADEIFKSIDASRSVLIWSYPHAYFMTPGSQPLLLFEYVQQIVEEAIEELTNMVENGWSRSYSFEEYQKAHLKLVLNTDTLNKHVDKHYIHD</sequence>
<dbReference type="PROSITE" id="PS50089">
    <property type="entry name" value="ZF_RING_2"/>
    <property type="match status" value="1"/>
</dbReference>
<evidence type="ECO:0000259" key="10">
    <source>
        <dbReference type="PROSITE" id="PS50089"/>
    </source>
</evidence>
<dbReference type="EC" id="2.3.2.31" evidence="2"/>
<name>A0ABR2JYG1_9EUKA</name>
<dbReference type="InterPro" id="IPR001841">
    <property type="entry name" value="Znf_RING"/>
</dbReference>
<dbReference type="EMBL" id="JAPFFF010000008">
    <property type="protein sequence ID" value="KAK8883752.1"/>
    <property type="molecule type" value="Genomic_DNA"/>
</dbReference>
<reference evidence="12 13" key="1">
    <citation type="submission" date="2024-04" db="EMBL/GenBank/DDBJ databases">
        <title>Tritrichomonas musculus Genome.</title>
        <authorList>
            <person name="Alves-Ferreira E."/>
            <person name="Grigg M."/>
            <person name="Lorenzi H."/>
            <person name="Galac M."/>
        </authorList>
    </citation>
    <scope>NUCLEOTIDE SEQUENCE [LARGE SCALE GENOMIC DNA]</scope>
    <source>
        <strain evidence="12 13">EAF2021</strain>
    </source>
</reference>
<comment type="catalytic activity">
    <reaction evidence="1">
        <text>[E2 ubiquitin-conjugating enzyme]-S-ubiquitinyl-L-cysteine + [acceptor protein]-L-lysine = [E2 ubiquitin-conjugating enzyme]-L-cysteine + [acceptor protein]-N(6)-ubiquitinyl-L-lysine.</text>
        <dbReference type="EC" id="2.3.2.31"/>
    </reaction>
</comment>
<proteinExistence type="predicted"/>
<evidence type="ECO:0000256" key="9">
    <source>
        <dbReference type="PROSITE-ProRule" id="PRU00175"/>
    </source>
</evidence>
<keyword evidence="5" id="KW-0677">Repeat</keyword>
<dbReference type="PROSITE" id="PS51873">
    <property type="entry name" value="TRIAD"/>
    <property type="match status" value="1"/>
</dbReference>
<evidence type="ECO:0000256" key="7">
    <source>
        <dbReference type="ARBA" id="ARBA00022786"/>
    </source>
</evidence>
<evidence type="ECO:0000256" key="4">
    <source>
        <dbReference type="ARBA" id="ARBA00022723"/>
    </source>
</evidence>
<dbReference type="InterPro" id="IPR002867">
    <property type="entry name" value="IBR_dom"/>
</dbReference>
<keyword evidence="4" id="KW-0479">Metal-binding</keyword>
<dbReference type="PANTHER" id="PTHR11685">
    <property type="entry name" value="RBR FAMILY RING FINGER AND IBR DOMAIN-CONTAINING"/>
    <property type="match status" value="1"/>
</dbReference>
<dbReference type="Proteomes" id="UP001470230">
    <property type="component" value="Unassembled WGS sequence"/>
</dbReference>
<evidence type="ECO:0000313" key="13">
    <source>
        <dbReference type="Proteomes" id="UP001470230"/>
    </source>
</evidence>
<dbReference type="InterPro" id="IPR044066">
    <property type="entry name" value="TRIAD_supradom"/>
</dbReference>
<dbReference type="InterPro" id="IPR031127">
    <property type="entry name" value="E3_UB_ligase_RBR"/>
</dbReference>
<keyword evidence="13" id="KW-1185">Reference proteome</keyword>
<accession>A0ABR2JYG1</accession>
<keyword evidence="8" id="KW-0862">Zinc</keyword>
<keyword evidence="6 9" id="KW-0863">Zinc-finger</keyword>
<keyword evidence="7" id="KW-0833">Ubl conjugation pathway</keyword>
<dbReference type="Pfam" id="PF01485">
    <property type="entry name" value="IBR"/>
    <property type="match status" value="1"/>
</dbReference>
<gene>
    <name evidence="12" type="ORF">M9Y10_042851</name>
</gene>
<feature type="domain" description="RING-type" evidence="10">
    <location>
        <begin position="212"/>
        <end position="256"/>
    </location>
</feature>
<evidence type="ECO:0000313" key="12">
    <source>
        <dbReference type="EMBL" id="KAK8883752.1"/>
    </source>
</evidence>
<dbReference type="Pfam" id="PF22191">
    <property type="entry name" value="IBR_1"/>
    <property type="match status" value="1"/>
</dbReference>
<evidence type="ECO:0000259" key="11">
    <source>
        <dbReference type="PROSITE" id="PS51873"/>
    </source>
</evidence>
<dbReference type="InterPro" id="IPR013083">
    <property type="entry name" value="Znf_RING/FYVE/PHD"/>
</dbReference>
<dbReference type="SMART" id="SM00647">
    <property type="entry name" value="IBR"/>
    <property type="match status" value="2"/>
</dbReference>
<evidence type="ECO:0000256" key="8">
    <source>
        <dbReference type="ARBA" id="ARBA00022833"/>
    </source>
</evidence>